<dbReference type="InterPro" id="IPR045119">
    <property type="entry name" value="SUN1-5"/>
</dbReference>
<keyword evidence="3" id="KW-1133">Transmembrane helix</keyword>
<dbReference type="Gene3D" id="2.60.120.260">
    <property type="entry name" value="Galactose-binding domain-like"/>
    <property type="match status" value="1"/>
</dbReference>
<keyword evidence="2" id="KW-0812">Transmembrane</keyword>
<feature type="compositionally biased region" description="Basic and acidic residues" evidence="6">
    <location>
        <begin position="202"/>
        <end position="214"/>
    </location>
</feature>
<keyword evidence="5" id="KW-0175">Coiled coil</keyword>
<reference evidence="7" key="1">
    <citation type="submission" date="2016-04" db="EMBL/GenBank/DDBJ databases">
        <authorList>
            <person name="Nguyen H.D."/>
            <person name="Samba Siva P."/>
            <person name="Cullis J."/>
            <person name="Levesque C.A."/>
            <person name="Hambleton S."/>
        </authorList>
    </citation>
    <scope>NUCLEOTIDE SEQUENCE</scope>
    <source>
        <strain evidence="7">DAOMC 236416</strain>
    </source>
</reference>
<feature type="compositionally biased region" description="Gly residues" evidence="6">
    <location>
        <begin position="708"/>
        <end position="722"/>
    </location>
</feature>
<organism evidence="7 8">
    <name type="scientific">Tilletia indica</name>
    <dbReference type="NCBI Taxonomy" id="43049"/>
    <lineage>
        <taxon>Eukaryota</taxon>
        <taxon>Fungi</taxon>
        <taxon>Dikarya</taxon>
        <taxon>Basidiomycota</taxon>
        <taxon>Ustilaginomycotina</taxon>
        <taxon>Exobasidiomycetes</taxon>
        <taxon>Tilletiales</taxon>
        <taxon>Tilletiaceae</taxon>
        <taxon>Tilletia</taxon>
    </lineage>
</organism>
<reference evidence="7" key="2">
    <citation type="journal article" date="2019" name="IMA Fungus">
        <title>Genome sequencing and comparison of five Tilletia species to identify candidate genes for the detection of regulated species infecting wheat.</title>
        <authorList>
            <person name="Nguyen H.D.T."/>
            <person name="Sultana T."/>
            <person name="Kesanakurti P."/>
            <person name="Hambleton S."/>
        </authorList>
    </citation>
    <scope>NUCLEOTIDE SEQUENCE</scope>
    <source>
        <strain evidence="7">DAOMC 236416</strain>
    </source>
</reference>
<evidence type="ECO:0000256" key="4">
    <source>
        <dbReference type="ARBA" id="ARBA00023136"/>
    </source>
</evidence>
<dbReference type="AlphaFoldDB" id="A0A177THU3"/>
<evidence type="ECO:0000256" key="2">
    <source>
        <dbReference type="ARBA" id="ARBA00022692"/>
    </source>
</evidence>
<feature type="coiled-coil region" evidence="5">
    <location>
        <begin position="402"/>
        <end position="444"/>
    </location>
</feature>
<dbReference type="InterPro" id="IPR012919">
    <property type="entry name" value="SUN_dom"/>
</dbReference>
<feature type="compositionally biased region" description="Low complexity" evidence="6">
    <location>
        <begin position="27"/>
        <end position="58"/>
    </location>
</feature>
<dbReference type="PROSITE" id="PS51469">
    <property type="entry name" value="SUN"/>
    <property type="match status" value="1"/>
</dbReference>
<feature type="coiled-coil region" evidence="5">
    <location>
        <begin position="641"/>
        <end position="679"/>
    </location>
</feature>
<evidence type="ECO:0000256" key="3">
    <source>
        <dbReference type="ARBA" id="ARBA00022989"/>
    </source>
</evidence>
<feature type="compositionally biased region" description="Polar residues" evidence="6">
    <location>
        <begin position="73"/>
        <end position="89"/>
    </location>
</feature>
<evidence type="ECO:0000256" key="1">
    <source>
        <dbReference type="ARBA" id="ARBA00004370"/>
    </source>
</evidence>
<gene>
    <name evidence="7" type="ORF">A4X13_0g1868</name>
</gene>
<evidence type="ECO:0000256" key="6">
    <source>
        <dbReference type="SAM" id="MobiDB-lite"/>
    </source>
</evidence>
<proteinExistence type="predicted"/>
<protein>
    <submittedName>
        <fullName evidence="7">Uncharacterized protein</fullName>
    </submittedName>
</protein>
<feature type="compositionally biased region" description="Polar residues" evidence="6">
    <location>
        <begin position="242"/>
        <end position="262"/>
    </location>
</feature>
<comment type="subcellular location">
    <subcellularLocation>
        <location evidence="1">Membrane</location>
    </subcellularLocation>
</comment>
<evidence type="ECO:0000313" key="7">
    <source>
        <dbReference type="EMBL" id="KAE8258147.1"/>
    </source>
</evidence>
<name>A0A177THU3_9BASI</name>
<sequence length="1039" mass="112653">MNTRATPTREGERRARLLASGELGVMTRSTSTSPAGSGASATSPRLGPSTSSTGASTSRGRKKTPMPQRRTENSFADASNEDASASTSGARAISSFFLSQSSRPRAGRRSGDSSSSQRDEGQDEVSASRTGRRQTSQRRLADLSALTNASDDDEDDEQGGGRSFTTEAAYANRLDASAAHIGQLLSRNGRSGRGAQGKGKQRLNDDDQEQPQKGDDDDDEEEDDDEETSDPDAAKRKHGHRSTPNGASHGASSSQNKLNTPSRQKRLPSSRLENHANPRPSSGLLPSLRNLASSAFSSLQAHPSHVLLGIVLLSYMYLNSGPGSLPGLTPSPDALSALTKTTTKLSQRVTNAEAHISRLGKVQGQHSGAMETLKTRLSTLELSASERDEHVRKWKAELSDGRTREEAELGRWKKEVEAALKEERELLEKEITKLQDELERRQKLIAADARKIASAASASAGTAASETKESQVQLKKFDAELRRMADRLADVDSDLGNTRRELAALDKRSSTAQARADEALRAIQDDPTSWLSIYLPSLVPVRWEHSPSQKGKSKGATKPELRIDEAFWADLRTHFVSHADALKMVEASKSATVVESTAPRPAEFNREDLQKIAANEVRRTLDGNIADGVLLDRASFMVLLQKELRLASAALERKIQTTQKDVELEKKEREEAVENLQQVHHDLVETVQVLGQEKAPSRDGSRWPFSWGGTGSGTDGPAGSGGLAEDEARGDSDSRTRVIELIDQALELYSLDKLGRPDYALYSAGARVLPSLTSRSYGQSGTPSRLSASKFWSWPTGGKKTEITYDAGLASGRGRPPVTALHPDISPGMCWAFPGSRGTLGIKLARRNVRVSHVTIEHVPERLLKDHQDLEAKSPIRSAPRRLEVWGRVVGGQVEWARAQAFNVRQAAEASRARLRRGGSSGEEESLKPEGAKTGRWIRLGEFEYGAGGKSYGSVLQKSQKWSPGGHSHIQTFAVDSDVANLQIGVDAVQVGVLSNHGNQAYTCLYRVRIHGDPQDDEVDADDTNGIDDTVATGLDSLV</sequence>
<accession>A0A177THU3</accession>
<dbReference type="GO" id="GO:0034993">
    <property type="term" value="C:meiotic nuclear membrane microtubule tethering complex"/>
    <property type="evidence" value="ECO:0007669"/>
    <property type="project" value="TreeGrafter"/>
</dbReference>
<dbReference type="GO" id="GO:0043495">
    <property type="term" value="F:protein-membrane adaptor activity"/>
    <property type="evidence" value="ECO:0007669"/>
    <property type="project" value="TreeGrafter"/>
</dbReference>
<keyword evidence="4" id="KW-0472">Membrane</keyword>
<dbReference type="PANTHER" id="PTHR12911">
    <property type="entry name" value="SAD1/UNC-84-LIKE PROTEIN-RELATED"/>
    <property type="match status" value="1"/>
</dbReference>
<dbReference type="Proteomes" id="UP000077521">
    <property type="component" value="Unassembled WGS sequence"/>
</dbReference>
<feature type="compositionally biased region" description="Acidic residues" evidence="6">
    <location>
        <begin position="215"/>
        <end position="230"/>
    </location>
</feature>
<comment type="caution">
    <text evidence="7">The sequence shown here is derived from an EMBL/GenBank/DDBJ whole genome shotgun (WGS) entry which is preliminary data.</text>
</comment>
<feature type="region of interest" description="Disordered" evidence="6">
    <location>
        <begin position="1"/>
        <end position="168"/>
    </location>
</feature>
<evidence type="ECO:0000256" key="5">
    <source>
        <dbReference type="SAM" id="Coils"/>
    </source>
</evidence>
<feature type="region of interest" description="Disordered" evidence="6">
    <location>
        <begin position="693"/>
        <end position="732"/>
    </location>
</feature>
<evidence type="ECO:0000313" key="8">
    <source>
        <dbReference type="Proteomes" id="UP000077521"/>
    </source>
</evidence>
<feature type="region of interest" description="Disordered" evidence="6">
    <location>
        <begin position="181"/>
        <end position="285"/>
    </location>
</feature>
<dbReference type="PANTHER" id="PTHR12911:SF8">
    <property type="entry name" value="KLAROID PROTEIN-RELATED"/>
    <property type="match status" value="1"/>
</dbReference>
<keyword evidence="8" id="KW-1185">Reference proteome</keyword>
<dbReference type="Pfam" id="PF07738">
    <property type="entry name" value="Sad1_UNC"/>
    <property type="match status" value="2"/>
</dbReference>
<dbReference type="EMBL" id="LWDF02000081">
    <property type="protein sequence ID" value="KAE8258147.1"/>
    <property type="molecule type" value="Genomic_DNA"/>
</dbReference>